<organism evidence="4 5">
    <name type="scientific">Natronospirillum operosum</name>
    <dbReference type="NCBI Taxonomy" id="2759953"/>
    <lineage>
        <taxon>Bacteria</taxon>
        <taxon>Pseudomonadati</taxon>
        <taxon>Pseudomonadota</taxon>
        <taxon>Gammaproteobacteria</taxon>
        <taxon>Oceanospirillales</taxon>
        <taxon>Natronospirillaceae</taxon>
        <taxon>Natronospirillum</taxon>
    </lineage>
</organism>
<gene>
    <name evidence="4" type="ORF">E4656_01585</name>
</gene>
<comment type="similarity">
    <text evidence="1">Belongs to the E.coli NlpD/Haemophilus LppB family.</text>
</comment>
<protein>
    <submittedName>
        <fullName evidence="4">LysM peptidoglycan-binding domain-containing protein</fullName>
    </submittedName>
</protein>
<dbReference type="PROSITE" id="PS51782">
    <property type="entry name" value="LYSM"/>
    <property type="match status" value="1"/>
</dbReference>
<dbReference type="PANTHER" id="PTHR21666">
    <property type="entry name" value="PEPTIDASE-RELATED"/>
    <property type="match status" value="1"/>
</dbReference>
<dbReference type="SUPFAM" id="SSF51261">
    <property type="entry name" value="Duplicated hybrid motif"/>
    <property type="match status" value="1"/>
</dbReference>
<evidence type="ECO:0000256" key="1">
    <source>
        <dbReference type="ARBA" id="ARBA00038420"/>
    </source>
</evidence>
<reference evidence="4 5" key="1">
    <citation type="submission" date="2019-04" db="EMBL/GenBank/DDBJ databases">
        <title>Natronospirillum operosus gen. nov., sp. nov., a haloalkaliphilic satellite isolated from decaying biomass of laboratory culture of cyanobacterium Geitlerinema sp. and proposal of Natronospirillaceae fam. nov. and Saccharospirillaceae fam. nov.</title>
        <authorList>
            <person name="Kevbrin V."/>
            <person name="Boltyanskaya Y."/>
            <person name="Koziaeva V."/>
            <person name="Grouzdev D.S."/>
            <person name="Park M."/>
            <person name="Cho J."/>
        </authorList>
    </citation>
    <scope>NUCLEOTIDE SEQUENCE [LARGE SCALE GENOMIC DNA]</scope>
    <source>
        <strain evidence="4 5">G-116</strain>
    </source>
</reference>
<dbReference type="Pfam" id="PF01551">
    <property type="entry name" value="Peptidase_M23"/>
    <property type="match status" value="1"/>
</dbReference>
<dbReference type="OrthoDB" id="9809488at2"/>
<evidence type="ECO:0000259" key="3">
    <source>
        <dbReference type="PROSITE" id="PS51782"/>
    </source>
</evidence>
<dbReference type="GO" id="GO:0032153">
    <property type="term" value="C:cell division site"/>
    <property type="evidence" value="ECO:0007669"/>
    <property type="project" value="TreeGrafter"/>
</dbReference>
<dbReference type="InterPro" id="IPR050570">
    <property type="entry name" value="Cell_wall_metabolism_enzyme"/>
</dbReference>
<evidence type="ECO:0000313" key="4">
    <source>
        <dbReference type="EMBL" id="TGG95146.1"/>
    </source>
</evidence>
<dbReference type="AlphaFoldDB" id="A0A4Z0WH98"/>
<dbReference type="SMART" id="SM00257">
    <property type="entry name" value="LysM"/>
    <property type="match status" value="1"/>
</dbReference>
<feature type="compositionally biased region" description="Low complexity" evidence="2">
    <location>
        <begin position="138"/>
        <end position="154"/>
    </location>
</feature>
<keyword evidence="5" id="KW-1185">Reference proteome</keyword>
<dbReference type="CDD" id="cd00118">
    <property type="entry name" value="LysM"/>
    <property type="match status" value="1"/>
</dbReference>
<dbReference type="InterPro" id="IPR036779">
    <property type="entry name" value="LysM_dom_sf"/>
</dbReference>
<sequence length="303" mass="32461">MKQEQSKYWQAAPGCGPWSTVVGLLCLLLLIGCTNHADWVALENLPADGSSQRQQSSSSGSTRTALAEPQAREQSRRDAPPAPRSQEEAPETYRVQSGDTLYSIAFRYSLDFREVANANDIPPPYTIVPGQEINLQASTAASTGSSRSGSAESRQSAREGASEQRQITAAPIASPRADPDAVGSWAWPVDGNIVRTFSDGASGSKGIDIDAPLGESVRAAADGRVVYAGDGLRGYGNLIILEHPGRMLSAYAHTRVINVDEQQEVRQGDVIAEVGNRGNTPLLHFEIRQEGKPVDPLGFLPPR</sequence>
<evidence type="ECO:0000313" key="5">
    <source>
        <dbReference type="Proteomes" id="UP000297475"/>
    </source>
</evidence>
<name>A0A4Z0WH98_9GAMM</name>
<feature type="region of interest" description="Disordered" evidence="2">
    <location>
        <begin position="138"/>
        <end position="181"/>
    </location>
</feature>
<dbReference type="Pfam" id="PF01476">
    <property type="entry name" value="LysM"/>
    <property type="match status" value="1"/>
</dbReference>
<accession>A0A4Z0WH98</accession>
<dbReference type="Proteomes" id="UP000297475">
    <property type="component" value="Unassembled WGS sequence"/>
</dbReference>
<feature type="compositionally biased region" description="Low complexity" evidence="2">
    <location>
        <begin position="49"/>
        <end position="64"/>
    </location>
</feature>
<dbReference type="EMBL" id="SRMF01000001">
    <property type="protein sequence ID" value="TGG95146.1"/>
    <property type="molecule type" value="Genomic_DNA"/>
</dbReference>
<evidence type="ECO:0000256" key="2">
    <source>
        <dbReference type="SAM" id="MobiDB-lite"/>
    </source>
</evidence>
<dbReference type="CDD" id="cd12797">
    <property type="entry name" value="M23_peptidase"/>
    <property type="match status" value="1"/>
</dbReference>
<dbReference type="Gene3D" id="2.70.70.10">
    <property type="entry name" value="Glucose Permease (Domain IIA)"/>
    <property type="match status" value="1"/>
</dbReference>
<dbReference type="Gene3D" id="3.10.350.10">
    <property type="entry name" value="LysM domain"/>
    <property type="match status" value="1"/>
</dbReference>
<dbReference type="PROSITE" id="PS51257">
    <property type="entry name" value="PROKAR_LIPOPROTEIN"/>
    <property type="match status" value="1"/>
</dbReference>
<dbReference type="RefSeq" id="WP_135480577.1">
    <property type="nucleotide sequence ID" value="NZ_SRMF01000001.1"/>
</dbReference>
<dbReference type="InterPro" id="IPR011055">
    <property type="entry name" value="Dup_hybrid_motif"/>
</dbReference>
<dbReference type="GO" id="GO:0004222">
    <property type="term" value="F:metalloendopeptidase activity"/>
    <property type="evidence" value="ECO:0007669"/>
    <property type="project" value="TreeGrafter"/>
</dbReference>
<proteinExistence type="inferred from homology"/>
<dbReference type="PANTHER" id="PTHR21666:SF263">
    <property type="entry name" value="MUREIN HYDROLASE ACTIVATOR NLPD"/>
    <property type="match status" value="1"/>
</dbReference>
<dbReference type="InterPro" id="IPR016047">
    <property type="entry name" value="M23ase_b-sheet_dom"/>
</dbReference>
<feature type="compositionally biased region" description="Basic and acidic residues" evidence="2">
    <location>
        <begin position="70"/>
        <end position="79"/>
    </location>
</feature>
<dbReference type="GO" id="GO:0009279">
    <property type="term" value="C:cell outer membrane"/>
    <property type="evidence" value="ECO:0007669"/>
    <property type="project" value="TreeGrafter"/>
</dbReference>
<comment type="caution">
    <text evidence="4">The sequence shown here is derived from an EMBL/GenBank/DDBJ whole genome shotgun (WGS) entry which is preliminary data.</text>
</comment>
<dbReference type="InterPro" id="IPR018392">
    <property type="entry name" value="LysM"/>
</dbReference>
<feature type="domain" description="LysM" evidence="3">
    <location>
        <begin position="91"/>
        <end position="135"/>
    </location>
</feature>
<feature type="region of interest" description="Disordered" evidence="2">
    <location>
        <begin position="48"/>
        <end position="94"/>
    </location>
</feature>